<reference evidence="6" key="1">
    <citation type="journal article" date="2018" name="DNA Res.">
        <title>Multiple hybrid de novo genome assembly of finger millet, an orphan allotetraploid crop.</title>
        <authorList>
            <person name="Hatakeyama M."/>
            <person name="Aluri S."/>
            <person name="Balachadran M.T."/>
            <person name="Sivarajan S.R."/>
            <person name="Patrignani A."/>
            <person name="Gruter S."/>
            <person name="Poveda L."/>
            <person name="Shimizu-Inatsugi R."/>
            <person name="Baeten J."/>
            <person name="Francoijs K.J."/>
            <person name="Nataraja K.N."/>
            <person name="Reddy Y.A.N."/>
            <person name="Phadnis S."/>
            <person name="Ravikumar R.L."/>
            <person name="Schlapbach R."/>
            <person name="Sreeman S.M."/>
            <person name="Shimizu K.K."/>
        </authorList>
    </citation>
    <scope>NUCLEOTIDE SEQUENCE</scope>
</reference>
<dbReference type="Gene3D" id="2.40.40.10">
    <property type="entry name" value="RlpA-like domain"/>
    <property type="match status" value="1"/>
</dbReference>
<feature type="domain" description="Expansin-like CBD" evidence="5">
    <location>
        <begin position="173"/>
        <end position="270"/>
    </location>
</feature>
<dbReference type="InterPro" id="IPR036908">
    <property type="entry name" value="RlpA-like_sf"/>
</dbReference>
<keyword evidence="2" id="KW-0964">Secreted</keyword>
<comment type="caution">
    <text evidence="6">The sequence shown here is derived from an EMBL/GenBank/DDBJ whole genome shotgun (WGS) entry which is preliminary data.</text>
</comment>
<evidence type="ECO:0000259" key="4">
    <source>
        <dbReference type="PROSITE" id="PS50842"/>
    </source>
</evidence>
<accession>A0AAV5CH62</accession>
<dbReference type="InterPro" id="IPR007117">
    <property type="entry name" value="Expansin_CBD"/>
</dbReference>
<keyword evidence="7" id="KW-1185">Reference proteome</keyword>
<feature type="chain" id="PRO_5043943828" description="Expansin-like EG45 domain-containing protein" evidence="3">
    <location>
        <begin position="27"/>
        <end position="309"/>
    </location>
</feature>
<evidence type="ECO:0000313" key="6">
    <source>
        <dbReference type="EMBL" id="GJM97404.1"/>
    </source>
</evidence>
<proteinExistence type="predicted"/>
<dbReference type="PROSITE" id="PS50842">
    <property type="entry name" value="EXPANSIN_EG45"/>
    <property type="match status" value="1"/>
</dbReference>
<dbReference type="PROSITE" id="PS50843">
    <property type="entry name" value="EXPANSIN_CBD"/>
    <property type="match status" value="1"/>
</dbReference>
<evidence type="ECO:0000256" key="1">
    <source>
        <dbReference type="ARBA" id="ARBA00004613"/>
    </source>
</evidence>
<evidence type="ECO:0000259" key="5">
    <source>
        <dbReference type="PROSITE" id="PS50843"/>
    </source>
</evidence>
<dbReference type="InterPro" id="IPR036749">
    <property type="entry name" value="Expansin_CBD_sf"/>
</dbReference>
<dbReference type="Pfam" id="PF01357">
    <property type="entry name" value="Expansin_C"/>
    <property type="match status" value="1"/>
</dbReference>
<feature type="signal peptide" evidence="3">
    <location>
        <begin position="1"/>
        <end position="26"/>
    </location>
</feature>
<dbReference type="Proteomes" id="UP001054889">
    <property type="component" value="Unassembled WGS sequence"/>
</dbReference>
<keyword evidence="3" id="KW-0732">Signal</keyword>
<name>A0AAV5CH62_ELECO</name>
<dbReference type="PANTHER" id="PTHR31692:SF25">
    <property type="entry name" value="EXPANSIN-LIKE A4"/>
    <property type="match status" value="1"/>
</dbReference>
<evidence type="ECO:0008006" key="8">
    <source>
        <dbReference type="Google" id="ProtNLM"/>
    </source>
</evidence>
<dbReference type="AlphaFoldDB" id="A0AAV5CH62"/>
<dbReference type="GO" id="GO:0005576">
    <property type="term" value="C:extracellular region"/>
    <property type="evidence" value="ECO:0007669"/>
    <property type="project" value="UniProtKB-SubCell"/>
</dbReference>
<dbReference type="SUPFAM" id="SSF50685">
    <property type="entry name" value="Barwin-like endoglucanases"/>
    <property type="match status" value="1"/>
</dbReference>
<feature type="domain" description="Expansin-like EG45" evidence="4">
    <location>
        <begin position="81"/>
        <end position="157"/>
    </location>
</feature>
<sequence length="309" mass="33674">METEVLLLLLLLAGQLLLLFPVAAWSYECDWCPGHSTASLSPHPNPNKDKEDMMEQQLLPSNGDGVPFHPAAASFHSDSAGTCYQLRCRDRRVLCSNDGVNVVVVTTEKKQATNETGGGFLLTRDAFVAMGISSSDQLAGNNLQVDFRRIPCEYKTKNLAVRVEEEGSWKAAGHLGIRFLYQGGVTDIAAVEIAHQARVQGCSSSSSFWRPMMAARRRGSNKQQGVWWHTARAPAGGPLQLRLVVTAGSGGKWLRTALPADWRPGGVYDTGIQVTDVAVRACTRSCLIAVASGNHGNDDDEVDELRRRR</sequence>
<evidence type="ECO:0000256" key="2">
    <source>
        <dbReference type="ARBA" id="ARBA00022525"/>
    </source>
</evidence>
<evidence type="ECO:0000313" key="7">
    <source>
        <dbReference type="Proteomes" id="UP001054889"/>
    </source>
</evidence>
<reference evidence="6" key="2">
    <citation type="submission" date="2021-12" db="EMBL/GenBank/DDBJ databases">
        <title>Resequencing data analysis of finger millet.</title>
        <authorList>
            <person name="Hatakeyama M."/>
            <person name="Aluri S."/>
            <person name="Balachadran M.T."/>
            <person name="Sivarajan S.R."/>
            <person name="Poveda L."/>
            <person name="Shimizu-Inatsugi R."/>
            <person name="Schlapbach R."/>
            <person name="Sreeman S.M."/>
            <person name="Shimizu K.K."/>
        </authorList>
    </citation>
    <scope>NUCLEOTIDE SEQUENCE</scope>
</reference>
<protein>
    <recommendedName>
        <fullName evidence="8">Expansin-like EG45 domain-containing protein</fullName>
    </recommendedName>
</protein>
<dbReference type="SUPFAM" id="SSF49590">
    <property type="entry name" value="PHL pollen allergen"/>
    <property type="match status" value="1"/>
</dbReference>
<gene>
    <name evidence="6" type="primary">ga14328</name>
    <name evidence="6" type="ORF">PR202_ga14328</name>
</gene>
<dbReference type="InterPro" id="IPR007112">
    <property type="entry name" value="Expansin/allergen_DPBB_dom"/>
</dbReference>
<comment type="subcellular location">
    <subcellularLocation>
        <location evidence="1">Secreted</location>
    </subcellularLocation>
</comment>
<dbReference type="EMBL" id="BQKI01000007">
    <property type="protein sequence ID" value="GJM97404.1"/>
    <property type="molecule type" value="Genomic_DNA"/>
</dbReference>
<evidence type="ECO:0000256" key="3">
    <source>
        <dbReference type="SAM" id="SignalP"/>
    </source>
</evidence>
<dbReference type="Gene3D" id="2.60.40.760">
    <property type="entry name" value="Expansin, cellulose-binding-like domain"/>
    <property type="match status" value="1"/>
</dbReference>
<organism evidence="6 7">
    <name type="scientific">Eleusine coracana subsp. coracana</name>
    <dbReference type="NCBI Taxonomy" id="191504"/>
    <lineage>
        <taxon>Eukaryota</taxon>
        <taxon>Viridiplantae</taxon>
        <taxon>Streptophyta</taxon>
        <taxon>Embryophyta</taxon>
        <taxon>Tracheophyta</taxon>
        <taxon>Spermatophyta</taxon>
        <taxon>Magnoliopsida</taxon>
        <taxon>Liliopsida</taxon>
        <taxon>Poales</taxon>
        <taxon>Poaceae</taxon>
        <taxon>PACMAD clade</taxon>
        <taxon>Chloridoideae</taxon>
        <taxon>Cynodonteae</taxon>
        <taxon>Eleusininae</taxon>
        <taxon>Eleusine</taxon>
    </lineage>
</organism>
<dbReference type="PANTHER" id="PTHR31692">
    <property type="entry name" value="EXPANSIN-B3"/>
    <property type="match status" value="1"/>
</dbReference>